<reference evidence="2" key="1">
    <citation type="submission" date="2023-08" db="EMBL/GenBank/DDBJ databases">
        <title>A de novo genome assembly of Solanum verrucosum Schlechtendal, a Mexican diploid species geographically isolated from the other diploid A-genome species in potato relatives.</title>
        <authorList>
            <person name="Hosaka K."/>
        </authorList>
    </citation>
    <scope>NUCLEOTIDE SEQUENCE</scope>
    <source>
        <tissue evidence="2">Young leaves</tissue>
    </source>
</reference>
<feature type="domain" description="Integrase catalytic" evidence="1">
    <location>
        <begin position="1"/>
        <end position="128"/>
    </location>
</feature>
<evidence type="ECO:0000313" key="3">
    <source>
        <dbReference type="Proteomes" id="UP001234989"/>
    </source>
</evidence>
<protein>
    <recommendedName>
        <fullName evidence="1">Integrase catalytic domain-containing protein</fullName>
    </recommendedName>
</protein>
<dbReference type="AlphaFoldDB" id="A0AAF0UH78"/>
<dbReference type="PROSITE" id="PS50994">
    <property type="entry name" value="INTEGRASE"/>
    <property type="match status" value="1"/>
</dbReference>
<dbReference type="InterPro" id="IPR056924">
    <property type="entry name" value="SH3_Tf2-1"/>
</dbReference>
<dbReference type="EMBL" id="CP133620">
    <property type="protein sequence ID" value="WMV45269.1"/>
    <property type="molecule type" value="Genomic_DNA"/>
</dbReference>
<evidence type="ECO:0000259" key="1">
    <source>
        <dbReference type="PROSITE" id="PS50994"/>
    </source>
</evidence>
<proteinExistence type="predicted"/>
<name>A0AAF0UH78_SOLVR</name>
<dbReference type="PANTHER" id="PTHR46148:SF56">
    <property type="entry name" value="RETROTRANSPOSON PROTEIN"/>
    <property type="match status" value="1"/>
</dbReference>
<dbReference type="Proteomes" id="UP001234989">
    <property type="component" value="Chromosome 9"/>
</dbReference>
<dbReference type="InterPro" id="IPR001584">
    <property type="entry name" value="Integrase_cat-core"/>
</dbReference>
<gene>
    <name evidence="2" type="ORF">MTR67_038654</name>
</gene>
<dbReference type="PANTHER" id="PTHR46148">
    <property type="entry name" value="CHROMO DOMAIN-CONTAINING PROTEIN"/>
    <property type="match status" value="1"/>
</dbReference>
<dbReference type="SUPFAM" id="SSF53098">
    <property type="entry name" value="Ribonuclease H-like"/>
    <property type="match status" value="1"/>
</dbReference>
<dbReference type="Pfam" id="PF24626">
    <property type="entry name" value="SH3_Tf2-1"/>
    <property type="match status" value="1"/>
</dbReference>
<dbReference type="InterPro" id="IPR012337">
    <property type="entry name" value="RNaseH-like_sf"/>
</dbReference>
<dbReference type="GO" id="GO:0003676">
    <property type="term" value="F:nucleic acid binding"/>
    <property type="evidence" value="ECO:0007669"/>
    <property type="project" value="InterPro"/>
</dbReference>
<sequence length="266" mass="30559">MTKLAHFLPVKTTHSAKDYAKLYLQEVVRLHGVPVLIISDRGVQFTAHFWMSFQKGLGSKVNLSIAFHPQTDGQAEHTILTLEDMLRFYVIDFKGNWDHKLPLIEFSYNNSYHSNIQMAPCKALYWRRSRSLIGWFEVDELGLIGPDLVHQAMEKVKLFKGVSPIKGVIRFGKKGKFSPRYIGPYRISKRIGNVSYKLELPQVLAAVHPVFHISMLKKCMGDPSLIIPTEYIGIKDSLFCEELHVQIIDRQVRKLRTKEVVLINVL</sequence>
<accession>A0AAF0UH78</accession>
<evidence type="ECO:0000313" key="2">
    <source>
        <dbReference type="EMBL" id="WMV45269.1"/>
    </source>
</evidence>
<dbReference type="Gene3D" id="3.30.420.10">
    <property type="entry name" value="Ribonuclease H-like superfamily/Ribonuclease H"/>
    <property type="match status" value="1"/>
</dbReference>
<keyword evidence="3" id="KW-1185">Reference proteome</keyword>
<dbReference type="InterPro" id="IPR036397">
    <property type="entry name" value="RNaseH_sf"/>
</dbReference>
<dbReference type="GO" id="GO:0015074">
    <property type="term" value="P:DNA integration"/>
    <property type="evidence" value="ECO:0007669"/>
    <property type="project" value="InterPro"/>
</dbReference>
<organism evidence="2 3">
    <name type="scientific">Solanum verrucosum</name>
    <dbReference type="NCBI Taxonomy" id="315347"/>
    <lineage>
        <taxon>Eukaryota</taxon>
        <taxon>Viridiplantae</taxon>
        <taxon>Streptophyta</taxon>
        <taxon>Embryophyta</taxon>
        <taxon>Tracheophyta</taxon>
        <taxon>Spermatophyta</taxon>
        <taxon>Magnoliopsida</taxon>
        <taxon>eudicotyledons</taxon>
        <taxon>Gunneridae</taxon>
        <taxon>Pentapetalae</taxon>
        <taxon>asterids</taxon>
        <taxon>lamiids</taxon>
        <taxon>Solanales</taxon>
        <taxon>Solanaceae</taxon>
        <taxon>Solanoideae</taxon>
        <taxon>Solaneae</taxon>
        <taxon>Solanum</taxon>
    </lineage>
</organism>